<proteinExistence type="predicted"/>
<geneLocation type="plasmid" evidence="2">
    <name>cbm2586_p</name>
</geneLocation>
<name>A0A375F9R5_9BURK</name>
<protein>
    <submittedName>
        <fullName evidence="1">Uncharacterized protein</fullName>
    </submittedName>
</protein>
<evidence type="ECO:0000313" key="2">
    <source>
        <dbReference type="Proteomes" id="UP000257016"/>
    </source>
</evidence>
<sequence length="58" mass="6190">MGAMETLILLGVNGTPSARMCLPDPLKWAPALANQKGRSPAPQATIAHLKRFHLAPTE</sequence>
<dbReference type="AlphaFoldDB" id="A0A375F9R5"/>
<reference evidence="1 2" key="1">
    <citation type="submission" date="2018-01" db="EMBL/GenBank/DDBJ databases">
        <authorList>
            <person name="Clerissi C."/>
        </authorList>
    </citation>
    <scope>NUCLEOTIDE SEQUENCE [LARGE SCALE GENOMIC DNA]</scope>
    <source>
        <strain evidence="1">Cupriavidus taiwanensis LMG 19430</strain>
        <plasmid evidence="2">cbm2586_p</plasmid>
    </source>
</reference>
<dbReference type="Proteomes" id="UP000257016">
    <property type="component" value="Unassembled WGS sequence"/>
</dbReference>
<gene>
    <name evidence="1" type="ORF">CBM2586_P320008</name>
</gene>
<comment type="caution">
    <text evidence="1">The sequence shown here is derived from an EMBL/GenBank/DDBJ whole genome shotgun (WGS) entry which is preliminary data.</text>
</comment>
<organism evidence="1 2">
    <name type="scientific">Cupriavidus taiwanensis</name>
    <dbReference type="NCBI Taxonomy" id="164546"/>
    <lineage>
        <taxon>Bacteria</taxon>
        <taxon>Pseudomonadati</taxon>
        <taxon>Pseudomonadota</taxon>
        <taxon>Betaproteobacteria</taxon>
        <taxon>Burkholderiales</taxon>
        <taxon>Burkholderiaceae</taxon>
        <taxon>Cupriavidus</taxon>
    </lineage>
</organism>
<evidence type="ECO:0000313" key="1">
    <source>
        <dbReference type="EMBL" id="SOY77928.1"/>
    </source>
</evidence>
<dbReference type="EMBL" id="OFSN01000053">
    <property type="protein sequence ID" value="SOY77928.1"/>
    <property type="molecule type" value="Genomic_DNA"/>
</dbReference>
<accession>A0A375F9R5</accession>